<dbReference type="AlphaFoldDB" id="A0A7L1UGK9"/>
<evidence type="ECO:0000256" key="16">
    <source>
        <dbReference type="ARBA" id="ARBA00023328"/>
    </source>
</evidence>
<evidence type="ECO:0000256" key="1">
    <source>
        <dbReference type="ARBA" id="ARBA00004123"/>
    </source>
</evidence>
<evidence type="ECO:0000256" key="8">
    <source>
        <dbReference type="ARBA" id="ARBA00022723"/>
    </source>
</evidence>
<dbReference type="GO" id="GO:0005634">
    <property type="term" value="C:nucleus"/>
    <property type="evidence" value="ECO:0007669"/>
    <property type="project" value="UniProtKB-SubCell"/>
</dbReference>
<feature type="compositionally biased region" description="Basic and acidic residues" evidence="22">
    <location>
        <begin position="431"/>
        <end position="442"/>
    </location>
</feature>
<dbReference type="Proteomes" id="UP000579685">
    <property type="component" value="Unassembled WGS sequence"/>
</dbReference>
<evidence type="ECO:0000256" key="14">
    <source>
        <dbReference type="ARBA" id="ARBA00023212"/>
    </source>
</evidence>
<keyword evidence="14" id="KW-0206">Cytoskeleton</keyword>
<keyword evidence="9 21" id="KW-0863">Zinc-finger</keyword>
<proteinExistence type="predicted"/>
<evidence type="ECO:0000256" key="6">
    <source>
        <dbReference type="ARBA" id="ARBA00022499"/>
    </source>
</evidence>
<accession>A0A7L1UGK9</accession>
<sequence length="772" mass="86330">MDMLQILRKTTERLECDYCSFRGTDYENIQIHMGTVHPEYCDEMDAAGLGKLIFYQKSAKLFHCHKCFFTSKMYCNVYYHIKAQHAAPEKWNEEREEQQVEGDSDSSKRNVTLEPQKPTLSPESCKPSLSPELPKSEPVASPKLQKSSVSPEPQKSAQVTSSEPEKSVQTVSPDPEKSVQATSPSLDKPAPAVSPDPQKPAPAVSPEPRRHSPATSPEPRRHSPAVSPEPRRHSPAVSPEPRRYSPAVSPEPKKPPPAGSPEPRRYAPAGSPEPRRHPSQMRRPASASSPETRRPASAVSPESWRPGPTVSPEPWRSSPHEVQKSPTVSPWASKPAMSVSVESRRSAPEARRPGWKPVLSSDTWKHSPPVSPELRKSSHTVSSDSWKPSFFPEVRKPGVSVSPESWKLSESRKSMYFSETQKSTPAASSEIQKRAHFPEPRKRVLFPETRKSNPTASTDVQKRAVFSEPQNQTSTSAVSTDVQKHGLFTESQKPTPVSPETLKQAVFTDCQKSAVSPDVQKHAVFSEIQKPPAALSSDSDFLSPSLDDQKPLDDLFSQDEQSVLAKESPEHMLYSCPKKRPKKENQENSDSELNSSECGKTVADSMEIKEQESNSDQEQYDMESSDYSKESKMDATTPTQPQCVLQFTEEKEAFISEEEIAKYMKRGKGKYYCKICCCRAMKKGAVLHHLVNKHNVQSPYKCKICGKAFLLESLLKNHVAAHGQSLLKCPRCNFESNFPRGFKKHLTHCQSRHSDDTPKKHLDSLEPLEEQI</sequence>
<feature type="domain" description="C2H2-type" evidence="23">
    <location>
        <begin position="700"/>
        <end position="722"/>
    </location>
</feature>
<feature type="compositionally biased region" description="Basic and acidic residues" evidence="22">
    <location>
        <begin position="752"/>
        <end position="764"/>
    </location>
</feature>
<evidence type="ECO:0000256" key="22">
    <source>
        <dbReference type="SAM" id="MobiDB-lite"/>
    </source>
</evidence>
<feature type="compositionally biased region" description="Pro residues" evidence="22">
    <location>
        <begin position="192"/>
        <end position="205"/>
    </location>
</feature>
<feature type="non-terminal residue" evidence="24">
    <location>
        <position position="772"/>
    </location>
</feature>
<name>A0A7L1UGK9_PHANI</name>
<evidence type="ECO:0000256" key="17">
    <source>
        <dbReference type="ARBA" id="ARBA00054834"/>
    </source>
</evidence>
<evidence type="ECO:0000313" key="24">
    <source>
        <dbReference type="EMBL" id="NXO72027.1"/>
    </source>
</evidence>
<evidence type="ECO:0000256" key="4">
    <source>
        <dbReference type="ARBA" id="ARBA00022454"/>
    </source>
</evidence>
<dbReference type="GO" id="GO:0008270">
    <property type="term" value="F:zinc ion binding"/>
    <property type="evidence" value="ECO:0007669"/>
    <property type="project" value="UniProtKB-KW"/>
</dbReference>
<keyword evidence="16" id="KW-0137">Centromere</keyword>
<keyword evidence="5" id="KW-0963">Cytoplasm</keyword>
<keyword evidence="7" id="KW-0597">Phosphoprotein</keyword>
<evidence type="ECO:0000259" key="23">
    <source>
        <dbReference type="PROSITE" id="PS50157"/>
    </source>
</evidence>
<evidence type="ECO:0000256" key="2">
    <source>
        <dbReference type="ARBA" id="ARBA00004186"/>
    </source>
</evidence>
<gene>
    <name evidence="24" type="primary">Champ1</name>
    <name evidence="24" type="ORF">PHANIT_R07770</name>
</gene>
<feature type="compositionally biased region" description="Polar residues" evidence="22">
    <location>
        <begin position="468"/>
        <end position="481"/>
    </location>
</feature>
<evidence type="ECO:0000256" key="10">
    <source>
        <dbReference type="ARBA" id="ARBA00022833"/>
    </source>
</evidence>
<feature type="compositionally biased region" description="Acidic residues" evidence="22">
    <location>
        <begin position="613"/>
        <end position="624"/>
    </location>
</feature>
<feature type="compositionally biased region" description="Basic and acidic residues" evidence="22">
    <location>
        <begin position="342"/>
        <end position="352"/>
    </location>
</feature>
<dbReference type="EMBL" id="VXBQ01014398">
    <property type="protein sequence ID" value="NXO72027.1"/>
    <property type="molecule type" value="Genomic_DNA"/>
</dbReference>
<feature type="region of interest" description="Disordered" evidence="22">
    <location>
        <begin position="417"/>
        <end position="499"/>
    </location>
</feature>
<evidence type="ECO:0000256" key="18">
    <source>
        <dbReference type="ARBA" id="ARBA00062670"/>
    </source>
</evidence>
<dbReference type="PROSITE" id="PS50157">
    <property type="entry name" value="ZINC_FINGER_C2H2_2"/>
    <property type="match status" value="1"/>
</dbReference>
<dbReference type="SMART" id="SM00355">
    <property type="entry name" value="ZnF_C2H2"/>
    <property type="match status" value="5"/>
</dbReference>
<dbReference type="InterPro" id="IPR039330">
    <property type="entry name" value="CAMP"/>
</dbReference>
<keyword evidence="8" id="KW-0479">Metal-binding</keyword>
<dbReference type="GO" id="GO:0005819">
    <property type="term" value="C:spindle"/>
    <property type="evidence" value="ECO:0007669"/>
    <property type="project" value="UniProtKB-SubCell"/>
</dbReference>
<reference evidence="24 25" key="1">
    <citation type="submission" date="2019-09" db="EMBL/GenBank/DDBJ databases">
        <title>Bird 10,000 Genomes (B10K) Project - Family phase.</title>
        <authorList>
            <person name="Zhang G."/>
        </authorList>
    </citation>
    <scope>NUCLEOTIDE SEQUENCE [LARGE SCALE GENOMIC DNA]</scope>
    <source>
        <strain evidence="24">B10K-DU-002-32</strain>
        <tissue evidence="24">Muscle</tissue>
    </source>
</reference>
<evidence type="ECO:0000256" key="3">
    <source>
        <dbReference type="ARBA" id="ARBA00004629"/>
    </source>
</evidence>
<organism evidence="24 25">
    <name type="scientific">Phainopepla nitens</name>
    <name type="common">Phainopepla</name>
    <dbReference type="NCBI Taxonomy" id="161653"/>
    <lineage>
        <taxon>Eukaryota</taxon>
        <taxon>Metazoa</taxon>
        <taxon>Chordata</taxon>
        <taxon>Craniata</taxon>
        <taxon>Vertebrata</taxon>
        <taxon>Euteleostomi</taxon>
        <taxon>Archelosauria</taxon>
        <taxon>Archosauria</taxon>
        <taxon>Dinosauria</taxon>
        <taxon>Saurischia</taxon>
        <taxon>Theropoda</taxon>
        <taxon>Coelurosauria</taxon>
        <taxon>Aves</taxon>
        <taxon>Neognathae</taxon>
        <taxon>Neoaves</taxon>
        <taxon>Telluraves</taxon>
        <taxon>Australaves</taxon>
        <taxon>Passeriformes</taxon>
        <taxon>Bombycillidae</taxon>
        <taxon>Phainopepla</taxon>
    </lineage>
</organism>
<feature type="compositionally biased region" description="Polar residues" evidence="22">
    <location>
        <begin position="417"/>
        <end position="430"/>
    </location>
</feature>
<dbReference type="PANTHER" id="PTHR37354">
    <property type="entry name" value="CHROMOSOME ALIGNMENT-MAINTAINING PHOSPHOPROTEIN 1"/>
    <property type="match status" value="1"/>
</dbReference>
<dbReference type="GO" id="GO:0051315">
    <property type="term" value="P:attachment of mitotic spindle microtubules to kinetochore"/>
    <property type="evidence" value="ECO:0007669"/>
    <property type="project" value="InterPro"/>
</dbReference>
<evidence type="ECO:0000256" key="21">
    <source>
        <dbReference type="PROSITE-ProRule" id="PRU00042"/>
    </source>
</evidence>
<evidence type="ECO:0000256" key="5">
    <source>
        <dbReference type="ARBA" id="ARBA00022490"/>
    </source>
</evidence>
<keyword evidence="10" id="KW-0862">Zinc</keyword>
<feature type="non-terminal residue" evidence="24">
    <location>
        <position position="1"/>
    </location>
</feature>
<keyword evidence="13" id="KW-0007">Acetylation</keyword>
<feature type="region of interest" description="Disordered" evidence="22">
    <location>
        <begin position="90"/>
        <end position="405"/>
    </location>
</feature>
<feature type="compositionally biased region" description="Acidic residues" evidence="22">
    <location>
        <begin position="94"/>
        <end position="104"/>
    </location>
</feature>
<evidence type="ECO:0000256" key="12">
    <source>
        <dbReference type="ARBA" id="ARBA00022843"/>
    </source>
</evidence>
<feature type="region of interest" description="Disordered" evidence="22">
    <location>
        <begin position="749"/>
        <end position="772"/>
    </location>
</feature>
<comment type="subunit">
    <text evidence="18">Interacts with MAD2L2. Interacts with POGZ, CBX1, CBX3 and CBX5.</text>
</comment>
<evidence type="ECO:0000256" key="7">
    <source>
        <dbReference type="ARBA" id="ARBA00022553"/>
    </source>
</evidence>
<evidence type="ECO:0000256" key="20">
    <source>
        <dbReference type="ARBA" id="ARBA00078209"/>
    </source>
</evidence>
<dbReference type="GO" id="GO:0000776">
    <property type="term" value="C:kinetochore"/>
    <property type="evidence" value="ECO:0007669"/>
    <property type="project" value="UniProtKB-KW"/>
</dbReference>
<comment type="subcellular location">
    <subcellularLocation>
        <location evidence="3">Chromosome</location>
        <location evidence="3">Centromere</location>
        <location evidence="3">Kinetochore</location>
    </subcellularLocation>
    <subcellularLocation>
        <location evidence="2">Cytoplasm</location>
        <location evidence="2">Cytoskeleton</location>
        <location evidence="2">Spindle</location>
    </subcellularLocation>
    <subcellularLocation>
        <location evidence="1">Nucleus</location>
    </subcellularLocation>
</comment>
<keyword evidence="6" id="KW-1017">Isopeptide bond</keyword>
<feature type="region of interest" description="Disordered" evidence="22">
    <location>
        <begin position="530"/>
        <end position="641"/>
    </location>
</feature>
<feature type="compositionally biased region" description="Low complexity" evidence="22">
    <location>
        <begin position="535"/>
        <end position="546"/>
    </location>
</feature>
<dbReference type="PROSITE" id="PS00028">
    <property type="entry name" value="ZINC_FINGER_C2H2_1"/>
    <property type="match status" value="1"/>
</dbReference>
<evidence type="ECO:0000256" key="11">
    <source>
        <dbReference type="ARBA" id="ARBA00022838"/>
    </source>
</evidence>
<dbReference type="InterPro" id="IPR036236">
    <property type="entry name" value="Znf_C2H2_sf"/>
</dbReference>
<keyword evidence="25" id="KW-1185">Reference proteome</keyword>
<keyword evidence="12" id="KW-0832">Ubl conjugation</keyword>
<feature type="compositionally biased region" description="Polar residues" evidence="22">
    <location>
        <begin position="144"/>
        <end position="172"/>
    </location>
</feature>
<dbReference type="InterPro" id="IPR013087">
    <property type="entry name" value="Znf_C2H2_type"/>
</dbReference>
<dbReference type="Gene3D" id="3.30.160.60">
    <property type="entry name" value="Classic Zinc Finger"/>
    <property type="match status" value="2"/>
</dbReference>
<evidence type="ECO:0000256" key="13">
    <source>
        <dbReference type="ARBA" id="ARBA00022990"/>
    </source>
</evidence>
<protein>
    <recommendedName>
        <fullName evidence="19">Chromosome alignment-maintaining phosphoprotein 1</fullName>
    </recommendedName>
    <alternativeName>
        <fullName evidence="20">Zinc finger protein 828</fullName>
    </alternativeName>
</protein>
<keyword evidence="4" id="KW-0158">Chromosome</keyword>
<comment type="function">
    <text evidence="17">Required for proper alignment of chromosomes at metaphase and their accurate segregation during mitosis. Involved in the maintenance of spindle microtubules attachment to the kinetochore during sister chromatid biorientation. May recruit CENPE and CENPF to the kinetochore.</text>
</comment>
<dbReference type="FunFam" id="3.30.160.60:FF:000879">
    <property type="entry name" value="Chromosome alignment maintaining phosphoprotein 1"/>
    <property type="match status" value="1"/>
</dbReference>
<evidence type="ECO:0000256" key="9">
    <source>
        <dbReference type="ARBA" id="ARBA00022771"/>
    </source>
</evidence>
<comment type="caution">
    <text evidence="24">The sequence shown here is derived from an EMBL/GenBank/DDBJ whole genome shotgun (WGS) entry which is preliminary data.</text>
</comment>
<evidence type="ECO:0000256" key="15">
    <source>
        <dbReference type="ARBA" id="ARBA00023242"/>
    </source>
</evidence>
<keyword evidence="11" id="KW-0995">Kinetochore</keyword>
<evidence type="ECO:0000313" key="25">
    <source>
        <dbReference type="Proteomes" id="UP000579685"/>
    </source>
</evidence>
<feature type="compositionally biased region" description="Low complexity" evidence="22">
    <location>
        <begin position="120"/>
        <end position="138"/>
    </location>
</feature>
<dbReference type="PANTHER" id="PTHR37354:SF1">
    <property type="entry name" value="CHROMOSOME ALIGNMENT-MAINTAINING PHOSPHOPROTEIN 1"/>
    <property type="match status" value="1"/>
</dbReference>
<evidence type="ECO:0000256" key="19">
    <source>
        <dbReference type="ARBA" id="ARBA00069260"/>
    </source>
</evidence>
<dbReference type="SUPFAM" id="SSF57667">
    <property type="entry name" value="beta-beta-alpha zinc fingers"/>
    <property type="match status" value="1"/>
</dbReference>
<keyword evidence="15" id="KW-0539">Nucleus</keyword>